<dbReference type="EMBL" id="LSRF01000017">
    <property type="protein sequence ID" value="KXP11893.1"/>
    <property type="molecule type" value="Genomic_DNA"/>
</dbReference>
<dbReference type="AlphaFoldDB" id="A0A138AN66"/>
<evidence type="ECO:0000313" key="3">
    <source>
        <dbReference type="Proteomes" id="UP000070258"/>
    </source>
</evidence>
<accession>A0A138AN66</accession>
<dbReference type="STRING" id="239498.AXK60_24560"/>
<feature type="region of interest" description="Disordered" evidence="1">
    <location>
        <begin position="368"/>
        <end position="405"/>
    </location>
</feature>
<organism evidence="2 3">
    <name type="scientific">Tsukamurella pseudospumae</name>
    <dbReference type="NCBI Taxonomy" id="239498"/>
    <lineage>
        <taxon>Bacteria</taxon>
        <taxon>Bacillati</taxon>
        <taxon>Actinomycetota</taxon>
        <taxon>Actinomycetes</taxon>
        <taxon>Mycobacteriales</taxon>
        <taxon>Tsukamurellaceae</taxon>
        <taxon>Tsukamurella</taxon>
    </lineage>
</organism>
<dbReference type="Proteomes" id="UP000070258">
    <property type="component" value="Unassembled WGS sequence"/>
</dbReference>
<protein>
    <submittedName>
        <fullName evidence="2">Uncharacterized protein</fullName>
    </submittedName>
</protein>
<name>A0A138AN66_9ACTN</name>
<sequence length="405" mass="43242">MQGVLDQLAEFGRSAVDIADLDRKKVTDMLATAASAANAAASFAAASGRIVILSKQSADLARTAGKIPTGTGYFHGVLTGGGGKFAHSLQWRPVAGASPAGLMALQVMALQQALQAAIAGVEEAVVRVEGKVDSLLTLAGADRAGDILGHYAVLRRMSDELDERNGVLPDADWDSVASLGPTLQIAVERLREHARRVLGRFDADTAIGQRADELRNAVTDQRLGETLRLLVVAEESLHLWQRIRLARIITTEPEHTERALESARSVLADNREADTELVARARTVVSDFAAIKPLEFIRKFSANKVKVHSQGLREDVDAFALARTSQVDAWVQHNDPTVGDALTEIQRRGAGAAARALGAGAGSIDRFSRRLQQVAEPRTTSTDTDTDTDTEASAADESSQGDSEK</sequence>
<proteinExistence type="predicted"/>
<reference evidence="3" key="1">
    <citation type="submission" date="2016-02" db="EMBL/GenBank/DDBJ databases">
        <authorList>
            <person name="Wen L."/>
            <person name="He K."/>
            <person name="Yang H."/>
        </authorList>
    </citation>
    <scope>NUCLEOTIDE SEQUENCE [LARGE SCALE GENOMIC DNA]</scope>
    <source>
        <strain evidence="3">JCM 15929</strain>
    </source>
</reference>
<evidence type="ECO:0000313" key="2">
    <source>
        <dbReference type="EMBL" id="KXP11893.1"/>
    </source>
</evidence>
<evidence type="ECO:0000256" key="1">
    <source>
        <dbReference type="SAM" id="MobiDB-lite"/>
    </source>
</evidence>
<comment type="caution">
    <text evidence="2">The sequence shown here is derived from an EMBL/GenBank/DDBJ whole genome shotgun (WGS) entry which is preliminary data.</text>
</comment>
<gene>
    <name evidence="2" type="ORF">AXK60_24560</name>
</gene>